<dbReference type="SUPFAM" id="SSF53067">
    <property type="entry name" value="Actin-like ATPase domain"/>
    <property type="match status" value="1"/>
</dbReference>
<dbReference type="PANTHER" id="PTHR18964:SF149">
    <property type="entry name" value="BIFUNCTIONAL UDP-N-ACETYLGLUCOSAMINE 2-EPIMERASE_N-ACETYLMANNOSAMINE KINASE"/>
    <property type="match status" value="1"/>
</dbReference>
<dbReference type="GO" id="GO:0005524">
    <property type="term" value="F:ATP binding"/>
    <property type="evidence" value="ECO:0007669"/>
    <property type="project" value="UniProtKB-KW"/>
</dbReference>
<reference evidence="9 10" key="1">
    <citation type="submission" date="2018-09" db="EMBL/GenBank/DDBJ databases">
        <title>Genomic Encyclopedia of Archaeal and Bacterial Type Strains, Phase II (KMG-II): from individual species to whole genera.</title>
        <authorList>
            <person name="Goeker M."/>
        </authorList>
    </citation>
    <scope>NUCLEOTIDE SEQUENCE [LARGE SCALE GENOMIC DNA]</scope>
    <source>
        <strain evidence="9 10">DSM 17008</strain>
    </source>
</reference>
<dbReference type="InterPro" id="IPR043129">
    <property type="entry name" value="ATPase_NBD"/>
</dbReference>
<evidence type="ECO:0000313" key="9">
    <source>
        <dbReference type="EMBL" id="RKD72993.1"/>
    </source>
</evidence>
<keyword evidence="7" id="KW-0067">ATP-binding</keyword>
<dbReference type="GO" id="GO:0004340">
    <property type="term" value="F:glucokinase activity"/>
    <property type="evidence" value="ECO:0007669"/>
    <property type="project" value="UniProtKB-EC"/>
</dbReference>
<dbReference type="NCBIfam" id="TIGR00744">
    <property type="entry name" value="ROK_glcA_fam"/>
    <property type="match status" value="1"/>
</dbReference>
<evidence type="ECO:0000313" key="10">
    <source>
        <dbReference type="Proteomes" id="UP000285120"/>
    </source>
</evidence>
<evidence type="ECO:0000256" key="8">
    <source>
        <dbReference type="ARBA" id="ARBA00032386"/>
    </source>
</evidence>
<organism evidence="9 10">
    <name type="scientific">Sinobaca qinghaiensis</name>
    <dbReference type="NCBI Taxonomy" id="342944"/>
    <lineage>
        <taxon>Bacteria</taxon>
        <taxon>Bacillati</taxon>
        <taxon>Bacillota</taxon>
        <taxon>Bacilli</taxon>
        <taxon>Bacillales</taxon>
        <taxon>Sporolactobacillaceae</taxon>
        <taxon>Sinobaca</taxon>
    </lineage>
</organism>
<comment type="caution">
    <text evidence="9">The sequence shown here is derived from an EMBL/GenBank/DDBJ whole genome shotgun (WGS) entry which is preliminary data.</text>
</comment>
<evidence type="ECO:0000256" key="1">
    <source>
        <dbReference type="ARBA" id="ARBA00006479"/>
    </source>
</evidence>
<evidence type="ECO:0000256" key="6">
    <source>
        <dbReference type="ARBA" id="ARBA00022777"/>
    </source>
</evidence>
<evidence type="ECO:0000256" key="2">
    <source>
        <dbReference type="ARBA" id="ARBA00012323"/>
    </source>
</evidence>
<gene>
    <name evidence="9" type="ORF">ATL39_2191</name>
</gene>
<dbReference type="AlphaFoldDB" id="A0A419V389"/>
<proteinExistence type="inferred from homology"/>
<evidence type="ECO:0000256" key="7">
    <source>
        <dbReference type="ARBA" id="ARBA00022840"/>
    </source>
</evidence>
<dbReference type="Gene3D" id="3.30.420.40">
    <property type="match status" value="2"/>
</dbReference>
<sequence length="323" mass="33285">MKETYLIGIDVGGTTVKMAVFTIEGQMVDKWSIPTNKAEAGNHIVQDIAVSADEHLKKAGIDKKDCIAAGIGVPGFIDMEHGIIDLAVNVGWKKYPIADKLSEALGVPAVVDNDANLAAAGEYWQGAGSGADDVIFLTLGTGVGGGIIINGEIIHGTKGMAGEIGHVTVIAEGGAPCNCGKTGCLETVSSATGMVRLAKDAAGKNPDSALTEYLNQGKELTTKELFEFAAAGDATAQASIHESLHYLGLAAANIGNVLNPEKFIIGGGVSAAGDSLLQALRSHFDTYALERVRDSVEFSTASLGNDAGVIGAAWLAKKTFSGR</sequence>
<dbReference type="OrthoDB" id="9810372at2"/>
<protein>
    <recommendedName>
        <fullName evidence="3">Glucokinase</fullName>
        <ecNumber evidence="2">2.7.1.2</ecNumber>
    </recommendedName>
    <alternativeName>
        <fullName evidence="8">Glucose kinase</fullName>
    </alternativeName>
</protein>
<dbReference type="GO" id="GO:0006096">
    <property type="term" value="P:glycolytic process"/>
    <property type="evidence" value="ECO:0007669"/>
    <property type="project" value="InterPro"/>
</dbReference>
<name>A0A419V389_9BACL</name>
<keyword evidence="5" id="KW-0547">Nucleotide-binding</keyword>
<dbReference type="EC" id="2.7.1.2" evidence="2"/>
<keyword evidence="6 9" id="KW-0418">Kinase</keyword>
<dbReference type="InterPro" id="IPR004654">
    <property type="entry name" value="ROK_glcA"/>
</dbReference>
<dbReference type="PANTHER" id="PTHR18964">
    <property type="entry name" value="ROK (REPRESSOR, ORF, KINASE) FAMILY"/>
    <property type="match status" value="1"/>
</dbReference>
<keyword evidence="4" id="KW-0808">Transferase</keyword>
<evidence type="ECO:0000256" key="3">
    <source>
        <dbReference type="ARBA" id="ARBA00014701"/>
    </source>
</evidence>
<dbReference type="InterPro" id="IPR049874">
    <property type="entry name" value="ROK_cs"/>
</dbReference>
<dbReference type="RefSeq" id="WP_120193382.1">
    <property type="nucleotide sequence ID" value="NZ_RAPK01000009.1"/>
</dbReference>
<dbReference type="Pfam" id="PF00480">
    <property type="entry name" value="ROK"/>
    <property type="match status" value="1"/>
</dbReference>
<dbReference type="Proteomes" id="UP000285120">
    <property type="component" value="Unassembled WGS sequence"/>
</dbReference>
<dbReference type="PROSITE" id="PS01125">
    <property type="entry name" value="ROK"/>
    <property type="match status" value="1"/>
</dbReference>
<evidence type="ECO:0000256" key="4">
    <source>
        <dbReference type="ARBA" id="ARBA00022679"/>
    </source>
</evidence>
<evidence type="ECO:0000256" key="5">
    <source>
        <dbReference type="ARBA" id="ARBA00022741"/>
    </source>
</evidence>
<keyword evidence="10" id="KW-1185">Reference proteome</keyword>
<dbReference type="InterPro" id="IPR000600">
    <property type="entry name" value="ROK"/>
</dbReference>
<accession>A0A419V389</accession>
<dbReference type="EMBL" id="RAPK01000009">
    <property type="protein sequence ID" value="RKD72993.1"/>
    <property type="molecule type" value="Genomic_DNA"/>
</dbReference>
<dbReference type="GO" id="GO:0005737">
    <property type="term" value="C:cytoplasm"/>
    <property type="evidence" value="ECO:0007669"/>
    <property type="project" value="InterPro"/>
</dbReference>
<comment type="similarity">
    <text evidence="1">Belongs to the ROK (NagC/XylR) family.</text>
</comment>